<dbReference type="PROSITE" id="PS50893">
    <property type="entry name" value="ABC_TRANSPORTER_2"/>
    <property type="match status" value="1"/>
</dbReference>
<keyword evidence="11" id="KW-1185">Reference proteome</keyword>
<feature type="domain" description="ABC transporter" evidence="9">
    <location>
        <begin position="45"/>
        <end position="273"/>
    </location>
</feature>
<reference evidence="10 11" key="1">
    <citation type="submission" date="2019-08" db="EMBL/GenBank/DDBJ databases">
        <authorList>
            <person name="Peeters C."/>
        </authorList>
    </citation>
    <scope>NUCLEOTIDE SEQUENCE [LARGE SCALE GENOMIC DNA]</scope>
    <source>
        <strain evidence="10 11">LMG 31115</strain>
    </source>
</reference>
<evidence type="ECO:0000256" key="8">
    <source>
        <dbReference type="ARBA" id="ARBA00023136"/>
    </source>
</evidence>
<evidence type="ECO:0000256" key="6">
    <source>
        <dbReference type="ARBA" id="ARBA00022840"/>
    </source>
</evidence>
<dbReference type="AlphaFoldDB" id="A0A5E4WMD1"/>
<name>A0A5E4WMD1_9BURK</name>
<keyword evidence="3" id="KW-1003">Cell membrane</keyword>
<organism evidence="10 11">
    <name type="scientific">Pandoraea iniqua</name>
    <dbReference type="NCBI Taxonomy" id="2508288"/>
    <lineage>
        <taxon>Bacteria</taxon>
        <taxon>Pseudomonadati</taxon>
        <taxon>Pseudomonadota</taxon>
        <taxon>Betaproteobacteria</taxon>
        <taxon>Burkholderiales</taxon>
        <taxon>Burkholderiaceae</taxon>
        <taxon>Pandoraea</taxon>
    </lineage>
</organism>
<dbReference type="RefSeq" id="WP_150684945.1">
    <property type="nucleotide sequence ID" value="NZ_CABPSI010000003.1"/>
</dbReference>
<dbReference type="Proteomes" id="UP000333828">
    <property type="component" value="Unassembled WGS sequence"/>
</dbReference>
<dbReference type="GO" id="GO:0016887">
    <property type="term" value="F:ATP hydrolysis activity"/>
    <property type="evidence" value="ECO:0007669"/>
    <property type="project" value="InterPro"/>
</dbReference>
<keyword evidence="5" id="KW-0547">Nucleotide-binding</keyword>
<keyword evidence="8" id="KW-0472">Membrane</keyword>
<evidence type="ECO:0000256" key="4">
    <source>
        <dbReference type="ARBA" id="ARBA00022519"/>
    </source>
</evidence>
<keyword evidence="10" id="KW-0378">Hydrolase</keyword>
<evidence type="ECO:0000256" key="2">
    <source>
        <dbReference type="ARBA" id="ARBA00022448"/>
    </source>
</evidence>
<dbReference type="InterPro" id="IPR017871">
    <property type="entry name" value="ABC_transporter-like_CS"/>
</dbReference>
<evidence type="ECO:0000256" key="3">
    <source>
        <dbReference type="ARBA" id="ARBA00022475"/>
    </source>
</evidence>
<keyword evidence="7" id="KW-1278">Translocase</keyword>
<dbReference type="SMART" id="SM00382">
    <property type="entry name" value="AAA"/>
    <property type="match status" value="1"/>
</dbReference>
<proteinExistence type="inferred from homology"/>
<dbReference type="PROSITE" id="PS00211">
    <property type="entry name" value="ABC_TRANSPORTER_1"/>
    <property type="match status" value="1"/>
</dbReference>
<accession>A0A5E4WMD1</accession>
<dbReference type="EC" id="3.6.3.-" evidence="10"/>
<dbReference type="PANTHER" id="PTHR42788:SF17">
    <property type="entry name" value="ALIPHATIC SULFONATES IMPORT ATP-BINDING PROTEIN SSUB"/>
    <property type="match status" value="1"/>
</dbReference>
<evidence type="ECO:0000256" key="1">
    <source>
        <dbReference type="ARBA" id="ARBA00005417"/>
    </source>
</evidence>
<keyword evidence="2" id="KW-0813">Transport</keyword>
<dbReference type="InterPro" id="IPR003593">
    <property type="entry name" value="AAA+_ATPase"/>
</dbReference>
<evidence type="ECO:0000313" key="11">
    <source>
        <dbReference type="Proteomes" id="UP000333828"/>
    </source>
</evidence>
<dbReference type="GO" id="GO:0005524">
    <property type="term" value="F:ATP binding"/>
    <property type="evidence" value="ECO:0007669"/>
    <property type="project" value="UniProtKB-KW"/>
</dbReference>
<protein>
    <submittedName>
        <fullName evidence="10">Bicarbonate transport ATP-binding protein CmpD</fullName>
        <ecNumber evidence="10">3.6.3.-</ecNumber>
    </submittedName>
</protein>
<gene>
    <name evidence="10" type="primary">cmpD_2</name>
    <name evidence="10" type="ORF">PIN31115_03330</name>
</gene>
<sequence length="289" mass="31254">MVSTAISPSSDTTRGDSTAARLASTEASAHAGQAAANNTGAQIDIRGVSHWFGTRQAPLQVLDGVDLNVAPGEFVALLGPSGCGKSTLLRLVAGLETATRGTITQDGTAITRPDPSRIVVFQDPTLYPWRRVRDNVALGLQARGVLSRERDRVDAALARVGLTEFADAFPHQLSGGMAQRVALARALVNDPRLLVLDEPLGKLDSLTRLAMQSELVELWQRAGFSSLLVTHDVEEAIFLAQRVVIFSPRPARIVAELRVDLPYPRHRGDARITELRHEALRHLGLDASW</sequence>
<dbReference type="PANTHER" id="PTHR42788">
    <property type="entry name" value="TAURINE IMPORT ATP-BINDING PROTEIN-RELATED"/>
    <property type="match status" value="1"/>
</dbReference>
<dbReference type="InterPro" id="IPR027417">
    <property type="entry name" value="P-loop_NTPase"/>
</dbReference>
<dbReference type="CDD" id="cd03293">
    <property type="entry name" value="ABC_NrtD_SsuB_transporters"/>
    <property type="match status" value="1"/>
</dbReference>
<dbReference type="SUPFAM" id="SSF52540">
    <property type="entry name" value="P-loop containing nucleoside triphosphate hydrolases"/>
    <property type="match status" value="1"/>
</dbReference>
<evidence type="ECO:0000256" key="5">
    <source>
        <dbReference type="ARBA" id="ARBA00022741"/>
    </source>
</evidence>
<evidence type="ECO:0000313" key="10">
    <source>
        <dbReference type="EMBL" id="VVE24810.1"/>
    </source>
</evidence>
<dbReference type="InterPro" id="IPR003439">
    <property type="entry name" value="ABC_transporter-like_ATP-bd"/>
</dbReference>
<keyword evidence="6 10" id="KW-0067">ATP-binding</keyword>
<evidence type="ECO:0000256" key="7">
    <source>
        <dbReference type="ARBA" id="ARBA00022967"/>
    </source>
</evidence>
<keyword evidence="4" id="KW-0997">Cell inner membrane</keyword>
<dbReference type="Gene3D" id="3.40.50.300">
    <property type="entry name" value="P-loop containing nucleotide triphosphate hydrolases"/>
    <property type="match status" value="1"/>
</dbReference>
<dbReference type="EMBL" id="CABPSI010000003">
    <property type="protein sequence ID" value="VVE24810.1"/>
    <property type="molecule type" value="Genomic_DNA"/>
</dbReference>
<dbReference type="Pfam" id="PF00005">
    <property type="entry name" value="ABC_tran"/>
    <property type="match status" value="1"/>
</dbReference>
<dbReference type="InterPro" id="IPR050166">
    <property type="entry name" value="ABC_transporter_ATP-bind"/>
</dbReference>
<comment type="similarity">
    <text evidence="1">Belongs to the ABC transporter superfamily.</text>
</comment>
<evidence type="ECO:0000259" key="9">
    <source>
        <dbReference type="PROSITE" id="PS50893"/>
    </source>
</evidence>